<proteinExistence type="predicted"/>
<organism evidence="2 3">
    <name type="scientific">Catenulispora pinistramenti</name>
    <dbReference type="NCBI Taxonomy" id="2705254"/>
    <lineage>
        <taxon>Bacteria</taxon>
        <taxon>Bacillati</taxon>
        <taxon>Actinomycetota</taxon>
        <taxon>Actinomycetes</taxon>
        <taxon>Catenulisporales</taxon>
        <taxon>Catenulisporaceae</taxon>
        <taxon>Catenulispora</taxon>
    </lineage>
</organism>
<reference evidence="2 3" key="1">
    <citation type="submission" date="2020-02" db="EMBL/GenBank/DDBJ databases">
        <title>Acidophilic actinobacteria isolated from forest soil.</title>
        <authorList>
            <person name="Golinska P."/>
        </authorList>
    </citation>
    <scope>NUCLEOTIDE SEQUENCE [LARGE SCALE GENOMIC DNA]</scope>
    <source>
        <strain evidence="2 3">NL8</strain>
    </source>
</reference>
<evidence type="ECO:0000256" key="1">
    <source>
        <dbReference type="SAM" id="MobiDB-lite"/>
    </source>
</evidence>
<feature type="compositionally biased region" description="Polar residues" evidence="1">
    <location>
        <begin position="35"/>
        <end position="49"/>
    </location>
</feature>
<comment type="caution">
    <text evidence="2">The sequence shown here is derived from an EMBL/GenBank/DDBJ whole genome shotgun (WGS) entry which is preliminary data.</text>
</comment>
<dbReference type="EMBL" id="JAAFYZ010000123">
    <property type="protein sequence ID" value="MBS2550995.1"/>
    <property type="molecule type" value="Genomic_DNA"/>
</dbReference>
<keyword evidence="3" id="KW-1185">Reference proteome</keyword>
<feature type="region of interest" description="Disordered" evidence="1">
    <location>
        <begin position="1"/>
        <end position="89"/>
    </location>
</feature>
<gene>
    <name evidence="2" type="ORF">KGQ19_29405</name>
</gene>
<evidence type="ECO:0008006" key="4">
    <source>
        <dbReference type="Google" id="ProtNLM"/>
    </source>
</evidence>
<accession>A0ABS5KYG9</accession>
<evidence type="ECO:0000313" key="3">
    <source>
        <dbReference type="Proteomes" id="UP000730482"/>
    </source>
</evidence>
<dbReference type="Proteomes" id="UP000730482">
    <property type="component" value="Unassembled WGS sequence"/>
</dbReference>
<feature type="compositionally biased region" description="Low complexity" evidence="1">
    <location>
        <begin position="15"/>
        <end position="28"/>
    </location>
</feature>
<feature type="non-terminal residue" evidence="2">
    <location>
        <position position="1"/>
    </location>
</feature>
<name>A0ABS5KYG9_9ACTN</name>
<sequence>GSGGPGRAVSATDLTKAGPASASPSAKPTTDHSTARTPVAPSSSAKSAQTTPPPNTTTPTPLAQFYDPAGTAIPQNPAPRPGPGQVLMDGRSGAEIFKSLLPSGLVTANYTGQDHYDPANPGVAVGSTMTVDDGTGKLTDVAVTLTQNVARALKITDCVSAKEMAAISISDCRAVAEPDGSVVLSYRMDEYNPDGAGFAGKGSYDDRVIRVFQNGTVLIMSASNFHIPPNPPQTKGWHVDPVRQAPLLSLDQLAGIAMSPQWGLTVPAQLAQQAKQDLVPYDDQTPH</sequence>
<evidence type="ECO:0000313" key="2">
    <source>
        <dbReference type="EMBL" id="MBS2550995.1"/>
    </source>
</evidence>
<protein>
    <recommendedName>
        <fullName evidence="4">Serine/threonine protein kinase</fullName>
    </recommendedName>
</protein>